<feature type="compositionally biased region" description="Low complexity" evidence="1">
    <location>
        <begin position="41"/>
        <end position="62"/>
    </location>
</feature>
<dbReference type="EMBL" id="CM000148">
    <property type="protein sequence ID" value="EEE52508.1"/>
    <property type="molecule type" value="Genomic_DNA"/>
</dbReference>
<reference evidence="2" key="2">
    <citation type="submission" date="2008-12" db="EMBL/GenBank/DDBJ databases">
        <title>Improved gene annotation of the rice (Oryza sativa) genomes.</title>
        <authorList>
            <person name="Wang J."/>
            <person name="Li R."/>
            <person name="Fan W."/>
            <person name="Huang Q."/>
            <person name="Zhang J."/>
            <person name="Zhou Y."/>
            <person name="Hu Y."/>
            <person name="Zi S."/>
            <person name="Li J."/>
            <person name="Ni P."/>
            <person name="Zheng H."/>
            <person name="Zhang Y."/>
            <person name="Zhao M."/>
            <person name="Hao Q."/>
            <person name="McDermott J."/>
            <person name="Samudrala R."/>
            <person name="Kristiansen K."/>
            <person name="Wong G.K.-S."/>
        </authorList>
    </citation>
    <scope>NUCLEOTIDE SEQUENCE</scope>
</reference>
<proteinExistence type="predicted"/>
<reference evidence="2" key="1">
    <citation type="journal article" date="2005" name="PLoS Biol.">
        <title>The genomes of Oryza sativa: a history of duplications.</title>
        <authorList>
            <person name="Yu J."/>
            <person name="Wang J."/>
            <person name="Lin W."/>
            <person name="Li S."/>
            <person name="Li H."/>
            <person name="Zhou J."/>
            <person name="Ni P."/>
            <person name="Dong W."/>
            <person name="Hu S."/>
            <person name="Zeng C."/>
            <person name="Zhang J."/>
            <person name="Zhang Y."/>
            <person name="Li R."/>
            <person name="Xu Z."/>
            <person name="Li S."/>
            <person name="Li X."/>
            <person name="Zheng H."/>
            <person name="Cong L."/>
            <person name="Lin L."/>
            <person name="Yin J."/>
            <person name="Geng J."/>
            <person name="Li G."/>
            <person name="Shi J."/>
            <person name="Liu J."/>
            <person name="Lv H."/>
            <person name="Li J."/>
            <person name="Wang J."/>
            <person name="Deng Y."/>
            <person name="Ran L."/>
            <person name="Shi X."/>
            <person name="Wang X."/>
            <person name="Wu Q."/>
            <person name="Li C."/>
            <person name="Ren X."/>
            <person name="Wang J."/>
            <person name="Wang X."/>
            <person name="Li D."/>
            <person name="Liu D."/>
            <person name="Zhang X."/>
            <person name="Ji Z."/>
            <person name="Zhao W."/>
            <person name="Sun Y."/>
            <person name="Zhang Z."/>
            <person name="Bao J."/>
            <person name="Han Y."/>
            <person name="Dong L."/>
            <person name="Ji J."/>
            <person name="Chen P."/>
            <person name="Wu S."/>
            <person name="Liu J."/>
            <person name="Xiao Y."/>
            <person name="Bu D."/>
            <person name="Tan J."/>
            <person name="Yang L."/>
            <person name="Ye C."/>
            <person name="Zhang J."/>
            <person name="Xu J."/>
            <person name="Zhou Y."/>
            <person name="Yu Y."/>
            <person name="Zhang B."/>
            <person name="Zhuang S."/>
            <person name="Wei H."/>
            <person name="Liu B."/>
            <person name="Lei M."/>
            <person name="Yu H."/>
            <person name="Li Y."/>
            <person name="Xu H."/>
            <person name="Wei S."/>
            <person name="He X."/>
            <person name="Fang L."/>
            <person name="Zhang Z."/>
            <person name="Zhang Y."/>
            <person name="Huang X."/>
            <person name="Su Z."/>
            <person name="Tong W."/>
            <person name="Li J."/>
            <person name="Tong Z."/>
            <person name="Li S."/>
            <person name="Ye J."/>
            <person name="Wang L."/>
            <person name="Fang L."/>
            <person name="Lei T."/>
            <person name="Chen C."/>
            <person name="Chen H."/>
            <person name="Xu Z."/>
            <person name="Li H."/>
            <person name="Huang H."/>
            <person name="Zhang F."/>
            <person name="Xu H."/>
            <person name="Li N."/>
            <person name="Zhao C."/>
            <person name="Li S."/>
            <person name="Dong L."/>
            <person name="Huang Y."/>
            <person name="Li L."/>
            <person name="Xi Y."/>
            <person name="Qi Q."/>
            <person name="Li W."/>
            <person name="Zhang B."/>
            <person name="Hu W."/>
            <person name="Zhang Y."/>
            <person name="Tian X."/>
            <person name="Jiao Y."/>
            <person name="Liang X."/>
            <person name="Jin J."/>
            <person name="Gao L."/>
            <person name="Zheng W."/>
            <person name="Hao B."/>
            <person name="Liu S."/>
            <person name="Wang W."/>
            <person name="Yuan L."/>
            <person name="Cao M."/>
            <person name="McDermott J."/>
            <person name="Samudrala R."/>
            <person name="Wang J."/>
            <person name="Wong G.K."/>
            <person name="Yang H."/>
        </authorList>
    </citation>
    <scope>NUCLEOTIDE SEQUENCE [LARGE SCALE GENOMIC DNA]</scope>
</reference>
<dbReference type="AlphaFoldDB" id="B9G8P3"/>
<gene>
    <name evidence="2" type="ORF">OsJ_34712</name>
</gene>
<sequence>MYRSVPKIIQPLNLGSGEKNGAPSPSLRLNHGLLRRRHRSGSSAAATAYSAAGSSASASATADDAEADLAAPKERKRNVADTVTTGRKRNTAALERERNTAVARKRNTVAADRDF</sequence>
<organism evidence="2">
    <name type="scientific">Oryza sativa subsp. japonica</name>
    <name type="common">Rice</name>
    <dbReference type="NCBI Taxonomy" id="39947"/>
    <lineage>
        <taxon>Eukaryota</taxon>
        <taxon>Viridiplantae</taxon>
        <taxon>Streptophyta</taxon>
        <taxon>Embryophyta</taxon>
        <taxon>Tracheophyta</taxon>
        <taxon>Spermatophyta</taxon>
        <taxon>Magnoliopsida</taxon>
        <taxon>Liliopsida</taxon>
        <taxon>Poales</taxon>
        <taxon>Poaceae</taxon>
        <taxon>BOP clade</taxon>
        <taxon>Oryzoideae</taxon>
        <taxon>Oryzeae</taxon>
        <taxon>Oryzinae</taxon>
        <taxon>Oryza</taxon>
        <taxon>Oryza sativa</taxon>
    </lineage>
</organism>
<feature type="region of interest" description="Disordered" evidence="1">
    <location>
        <begin position="1"/>
        <end position="115"/>
    </location>
</feature>
<evidence type="ECO:0000313" key="2">
    <source>
        <dbReference type="EMBL" id="EEE52508.1"/>
    </source>
</evidence>
<protein>
    <submittedName>
        <fullName evidence="2">Uncharacterized protein</fullName>
    </submittedName>
</protein>
<evidence type="ECO:0000256" key="1">
    <source>
        <dbReference type="SAM" id="MobiDB-lite"/>
    </source>
</evidence>
<accession>B9G8P3</accession>
<name>B9G8P3_ORYSJ</name>
<dbReference type="Proteomes" id="UP000007752">
    <property type="component" value="Chromosome 11"/>
</dbReference>